<gene>
    <name evidence="1" type="ORF">AB0L16_24685</name>
</gene>
<proteinExistence type="predicted"/>
<name>A0ABV3K4K2_STRON</name>
<dbReference type="Proteomes" id="UP001552594">
    <property type="component" value="Unassembled WGS sequence"/>
</dbReference>
<dbReference type="EMBL" id="JBFAUK010000022">
    <property type="protein sequence ID" value="MEV5509592.1"/>
    <property type="molecule type" value="Genomic_DNA"/>
</dbReference>
<keyword evidence="2" id="KW-1185">Reference proteome</keyword>
<evidence type="ECO:0000313" key="2">
    <source>
        <dbReference type="Proteomes" id="UP001552594"/>
    </source>
</evidence>
<evidence type="ECO:0000313" key="1">
    <source>
        <dbReference type="EMBL" id="MEV5509592.1"/>
    </source>
</evidence>
<comment type="caution">
    <text evidence="1">The sequence shown here is derived from an EMBL/GenBank/DDBJ whole genome shotgun (WGS) entry which is preliminary data.</text>
</comment>
<accession>A0ABV3K4K2</accession>
<dbReference type="RefSeq" id="WP_109281425.1">
    <property type="nucleotide sequence ID" value="NZ_JBFAUK010000022.1"/>
</dbReference>
<reference evidence="1 2" key="1">
    <citation type="submission" date="2024-06" db="EMBL/GenBank/DDBJ databases">
        <title>The Natural Products Discovery Center: Release of the First 8490 Sequenced Strains for Exploring Actinobacteria Biosynthetic Diversity.</title>
        <authorList>
            <person name="Kalkreuter E."/>
            <person name="Kautsar S.A."/>
            <person name="Yang D."/>
            <person name="Bader C.D."/>
            <person name="Teijaro C.N."/>
            <person name="Fluegel L."/>
            <person name="Davis C.M."/>
            <person name="Simpson J.R."/>
            <person name="Lauterbach L."/>
            <person name="Steele A.D."/>
            <person name="Gui C."/>
            <person name="Meng S."/>
            <person name="Li G."/>
            <person name="Viehrig K."/>
            <person name="Ye F."/>
            <person name="Su P."/>
            <person name="Kiefer A.F."/>
            <person name="Nichols A."/>
            <person name="Cepeda A.J."/>
            <person name="Yan W."/>
            <person name="Fan B."/>
            <person name="Jiang Y."/>
            <person name="Adhikari A."/>
            <person name="Zheng C.-J."/>
            <person name="Schuster L."/>
            <person name="Cowan T.M."/>
            <person name="Smanski M.J."/>
            <person name="Chevrette M.G."/>
            <person name="De Carvalho L.P.S."/>
            <person name="Shen B."/>
        </authorList>
    </citation>
    <scope>NUCLEOTIDE SEQUENCE [LARGE SCALE GENOMIC DNA]</scope>
    <source>
        <strain evidence="1 2">NPDC052347</strain>
    </source>
</reference>
<organism evidence="1 2">
    <name type="scientific">Streptomyces orinoci</name>
    <name type="common">Streptoverticillium orinoci</name>
    <dbReference type="NCBI Taxonomy" id="67339"/>
    <lineage>
        <taxon>Bacteria</taxon>
        <taxon>Bacillati</taxon>
        <taxon>Actinomycetota</taxon>
        <taxon>Actinomycetes</taxon>
        <taxon>Kitasatosporales</taxon>
        <taxon>Streptomycetaceae</taxon>
        <taxon>Streptomyces</taxon>
    </lineage>
</organism>
<protein>
    <submittedName>
        <fullName evidence="1">Uncharacterized protein</fullName>
    </submittedName>
</protein>
<sequence length="95" mass="10149">MATDTEAAAQQADAFLAGKKKADDTAFMFGRVLAEMGVKVGDPDSWPQLVGRSSLSGEPSLFLGTVPLPTALKLIDALIYAESAQRRQRDQSHDA</sequence>